<keyword evidence="1" id="KW-0456">Lyase</keyword>
<evidence type="ECO:0000313" key="4">
    <source>
        <dbReference type="Proteomes" id="UP000001190"/>
    </source>
</evidence>
<evidence type="ECO:0000256" key="1">
    <source>
        <dbReference type="ARBA" id="ARBA00023239"/>
    </source>
</evidence>
<organism evidence="3 4">
    <name type="scientific">Mycobacterium marinum (strain ATCC BAA-535 / M)</name>
    <dbReference type="NCBI Taxonomy" id="216594"/>
    <lineage>
        <taxon>Bacteria</taxon>
        <taxon>Bacillati</taxon>
        <taxon>Actinomycetota</taxon>
        <taxon>Actinomycetes</taxon>
        <taxon>Mycobacteriales</taxon>
        <taxon>Mycobacteriaceae</taxon>
        <taxon>Mycobacterium</taxon>
        <taxon>Mycobacterium ulcerans group</taxon>
    </lineage>
</organism>
<reference evidence="3 4" key="1">
    <citation type="journal article" date="2008" name="Genome Res.">
        <title>Insights from the complete genome sequence of Mycobacterium marinum on the evolution of Mycobacterium tuberculosis.</title>
        <authorList>
            <person name="Stinear T.P."/>
            <person name="Seemann T."/>
            <person name="Harrison P.F."/>
            <person name="Jenkin G.A."/>
            <person name="Davies J.K."/>
            <person name="Johnson P.D."/>
            <person name="Abdellah Z."/>
            <person name="Arrowsmith C."/>
            <person name="Chillingworth T."/>
            <person name="Churcher C."/>
            <person name="Clarke K."/>
            <person name="Cronin A."/>
            <person name="Davis P."/>
            <person name="Goodhead I."/>
            <person name="Holroyd N."/>
            <person name="Jagels K."/>
            <person name="Lord A."/>
            <person name="Moule S."/>
            <person name="Mungall K."/>
            <person name="Norbertczak H."/>
            <person name="Quail M.A."/>
            <person name="Rabbinowitsch E."/>
            <person name="Walker D."/>
            <person name="White B."/>
            <person name="Whitehead S."/>
            <person name="Small P.L."/>
            <person name="Brosch R."/>
            <person name="Ramakrishnan L."/>
            <person name="Fischbach M.A."/>
            <person name="Parkhill J."/>
            <person name="Cole S.T."/>
        </authorList>
    </citation>
    <scope>NUCLEOTIDE SEQUENCE [LARGE SCALE GENOMIC DNA]</scope>
    <source>
        <strain evidence="4">ATCC BAA-535 / M</strain>
    </source>
</reference>
<dbReference type="KEGG" id="mmi:MMAR_0083"/>
<protein>
    <submittedName>
        <fullName evidence="3">Amidohydrolase</fullName>
    </submittedName>
</protein>
<keyword evidence="3" id="KW-0378">Hydrolase</keyword>
<name>B2HIC8_MYCMM</name>
<proteinExistence type="predicted"/>
<evidence type="ECO:0000259" key="2">
    <source>
        <dbReference type="Pfam" id="PF04909"/>
    </source>
</evidence>
<accession>B2HIC8</accession>
<dbReference type="GO" id="GO:0016787">
    <property type="term" value="F:hydrolase activity"/>
    <property type="evidence" value="ECO:0007669"/>
    <property type="project" value="UniProtKB-KW"/>
</dbReference>
<dbReference type="Proteomes" id="UP000001190">
    <property type="component" value="Chromosome"/>
</dbReference>
<dbReference type="PANTHER" id="PTHR21240">
    <property type="entry name" value="2-AMINO-3-CARBOXYLMUCONATE-6-SEMIALDEHYDE DECARBOXYLASE"/>
    <property type="match status" value="1"/>
</dbReference>
<dbReference type="EMBL" id="CP000854">
    <property type="protein sequence ID" value="ACC38554.1"/>
    <property type="molecule type" value="Genomic_DNA"/>
</dbReference>
<dbReference type="Gene3D" id="3.20.20.140">
    <property type="entry name" value="Metal-dependent hydrolases"/>
    <property type="match status" value="1"/>
</dbReference>
<dbReference type="InterPro" id="IPR006680">
    <property type="entry name" value="Amidohydro-rel"/>
</dbReference>
<dbReference type="GO" id="GO:0016831">
    <property type="term" value="F:carboxy-lyase activity"/>
    <property type="evidence" value="ECO:0007669"/>
    <property type="project" value="InterPro"/>
</dbReference>
<dbReference type="SUPFAM" id="SSF51556">
    <property type="entry name" value="Metallo-dependent hydrolases"/>
    <property type="match status" value="1"/>
</dbReference>
<dbReference type="InterPro" id="IPR032466">
    <property type="entry name" value="Metal_Hydrolase"/>
</dbReference>
<gene>
    <name evidence="3" type="ordered locus">MMAR_0083</name>
</gene>
<dbReference type="Pfam" id="PF04909">
    <property type="entry name" value="Amidohydro_2"/>
    <property type="match status" value="1"/>
</dbReference>
<dbReference type="PANTHER" id="PTHR21240:SF28">
    <property type="entry name" value="ISO-OROTATE DECARBOXYLASE (EUROFUNG)"/>
    <property type="match status" value="1"/>
</dbReference>
<sequence>MTFVDVHFHLAPASFIRQKPNRVFDIYPQLGDGALGRQELAAAGGRAFVSLPWPVPPGADVEATATATSSCNDELLAAAAEHVEYAGAMIAVDLTDPARAVTEVRRTADAQAMAGVMIYVSPTSRLDEEGLHEFYAELSARRLPLFLHPALEPPIGGATDWSLDASLSPPVVTSTAAARLMLSGRLDEHPGLTLIIPHLGGVLPYLAQRLIDQSGRGAALHDIPTYLRTRTYVDTCSFHPPALRCALDTIGPSRLVLGSDYPFRGPVARAIADIADSGVDETFKESALIGNATAAIRTAAGAV</sequence>
<dbReference type="STRING" id="216594.MMAR_0083"/>
<dbReference type="eggNOG" id="COG2159">
    <property type="taxonomic scope" value="Bacteria"/>
</dbReference>
<evidence type="ECO:0000313" key="3">
    <source>
        <dbReference type="EMBL" id="ACC38554.1"/>
    </source>
</evidence>
<dbReference type="HOGENOM" id="CLU_039329_2_1_11"/>
<dbReference type="RefSeq" id="WP_012392086.1">
    <property type="nucleotide sequence ID" value="NC_010612.1"/>
</dbReference>
<dbReference type="GO" id="GO:0019748">
    <property type="term" value="P:secondary metabolic process"/>
    <property type="evidence" value="ECO:0007669"/>
    <property type="project" value="TreeGrafter"/>
</dbReference>
<dbReference type="GO" id="GO:0005737">
    <property type="term" value="C:cytoplasm"/>
    <property type="evidence" value="ECO:0007669"/>
    <property type="project" value="TreeGrafter"/>
</dbReference>
<keyword evidence="4" id="KW-1185">Reference proteome</keyword>
<dbReference type="InterPro" id="IPR032465">
    <property type="entry name" value="ACMSD"/>
</dbReference>
<feature type="domain" description="Amidohydrolase-related" evidence="2">
    <location>
        <begin position="4"/>
        <end position="294"/>
    </location>
</feature>
<dbReference type="AlphaFoldDB" id="B2HIC8"/>